<dbReference type="EMBL" id="AGRW01000047">
    <property type="protein sequence ID" value="EIC01761.1"/>
    <property type="molecule type" value="Genomic_DNA"/>
</dbReference>
<dbReference type="PANTHER" id="PTHR36436:SF6">
    <property type="entry name" value="SLL5081 PROTEIN"/>
    <property type="match status" value="1"/>
</dbReference>
<dbReference type="PANTHER" id="PTHR36436">
    <property type="entry name" value="SLL5081 PROTEIN"/>
    <property type="match status" value="1"/>
</dbReference>
<evidence type="ECO:0000313" key="3">
    <source>
        <dbReference type="Proteomes" id="UP000003571"/>
    </source>
</evidence>
<protein>
    <recommendedName>
        <fullName evidence="1">BRCT domain-containing protein</fullName>
    </recommendedName>
</protein>
<dbReference type="STRING" id="907348.TresaDRAFT_1050"/>
<dbReference type="Gene3D" id="2.30.320.10">
    <property type="entry name" value="YwqG-like"/>
    <property type="match status" value="1"/>
</dbReference>
<dbReference type="AlphaFoldDB" id="H7EL36"/>
<evidence type="ECO:0000259" key="1">
    <source>
        <dbReference type="Pfam" id="PF00533"/>
    </source>
</evidence>
<gene>
    <name evidence="2" type="ORF">TresaDRAFT_1050</name>
</gene>
<dbReference type="Pfam" id="PF00533">
    <property type="entry name" value="BRCT"/>
    <property type="match status" value="1"/>
</dbReference>
<accession>H7EL36</accession>
<dbReference type="RefSeq" id="WP_002704525.1">
    <property type="nucleotide sequence ID" value="NZ_AGRW01000047.1"/>
</dbReference>
<dbReference type="Gene3D" id="3.40.50.10190">
    <property type="entry name" value="BRCT domain"/>
    <property type="match status" value="1"/>
</dbReference>
<keyword evidence="3" id="KW-1185">Reference proteome</keyword>
<comment type="caution">
    <text evidence="2">The sequence shown here is derived from an EMBL/GenBank/DDBJ whole genome shotgun (WGS) entry which is preliminary data.</text>
</comment>
<dbReference type="OrthoDB" id="57088at2"/>
<reference evidence="2 3" key="1">
    <citation type="submission" date="2011-09" db="EMBL/GenBank/DDBJ databases">
        <title>The draft genome of Treponema saccharophilum DSM 2985.</title>
        <authorList>
            <consortium name="US DOE Joint Genome Institute (JGI-PGF)"/>
            <person name="Lucas S."/>
            <person name="Copeland A."/>
            <person name="Lapidus A."/>
            <person name="Glavina del Rio T."/>
            <person name="Dalin E."/>
            <person name="Tice H."/>
            <person name="Bruce D."/>
            <person name="Goodwin L."/>
            <person name="Pitluck S."/>
            <person name="Peters L."/>
            <person name="Kyrpides N."/>
            <person name="Mavromatis K."/>
            <person name="Ivanova N."/>
            <person name="Markowitz V."/>
            <person name="Cheng J.-F."/>
            <person name="Hugenholtz P."/>
            <person name="Woyke T."/>
            <person name="Wu D."/>
            <person name="Gronow S."/>
            <person name="Wellnitz S."/>
            <person name="Brambilla E."/>
            <person name="Klenk H.-P."/>
            <person name="Eisen J.A."/>
        </authorList>
    </citation>
    <scope>NUCLEOTIDE SEQUENCE [LARGE SCALE GENOMIC DNA]</scope>
    <source>
        <strain evidence="2 3">DSM 2985</strain>
    </source>
</reference>
<name>H7EL36_9SPIR</name>
<dbReference type="InterPro" id="IPR015315">
    <property type="entry name" value="DUF1963"/>
</dbReference>
<feature type="domain" description="BRCT" evidence="1">
    <location>
        <begin position="4"/>
        <end position="70"/>
    </location>
</feature>
<dbReference type="CDD" id="cd17748">
    <property type="entry name" value="BRCT_DNA_ligase_like"/>
    <property type="match status" value="1"/>
</dbReference>
<dbReference type="SUPFAM" id="SSF52113">
    <property type="entry name" value="BRCT domain"/>
    <property type="match status" value="1"/>
</dbReference>
<dbReference type="InterPro" id="IPR001357">
    <property type="entry name" value="BRCT_dom"/>
</dbReference>
<dbReference type="InterPro" id="IPR035948">
    <property type="entry name" value="YwqG-like_sf"/>
</dbReference>
<proteinExistence type="predicted"/>
<dbReference type="InterPro" id="IPR036420">
    <property type="entry name" value="BRCT_dom_sf"/>
</dbReference>
<dbReference type="PATRIC" id="fig|907348.3.peg.1618"/>
<sequence length="376" mass="43198">MESVCFTGACPDMTREELTEMAEEKFEVKSSVTKDLDILVCADPNAGSSKLEKAKKNGTLIISYEEFQEILDEEEDEDFYSILQTRKILKYIREKYAMECVRIKPKKAESPLLMTASKFGGLPYWTAVEEYPKDKDGNMLTLLAQINFSDVPHLPDYPEKGLLQIFIIADLSAGRDMDDDGTTQNYWRVVWREDVDESLALSADALHEMGVQSAEEIMQKEHERRNSQMKSGKKLTLEHDFPLEKEYALTFEKGFSHPNQMLSEYSEMATSAAKEFGYPVYEDPQGSFSEDLDMNDYFCEDSKDGTLHQIGGYPFFTQRDGRSEDEEEVLLLQIDSEYNTDINISFGDDGIANFFITPEALRKRDFSKVRYYSDCY</sequence>
<dbReference type="Proteomes" id="UP000003571">
    <property type="component" value="Unassembled WGS sequence"/>
</dbReference>
<organism evidence="2 3">
    <name type="scientific">Treponema saccharophilum DSM 2985</name>
    <dbReference type="NCBI Taxonomy" id="907348"/>
    <lineage>
        <taxon>Bacteria</taxon>
        <taxon>Pseudomonadati</taxon>
        <taxon>Spirochaetota</taxon>
        <taxon>Spirochaetia</taxon>
        <taxon>Spirochaetales</taxon>
        <taxon>Treponemataceae</taxon>
        <taxon>Treponema</taxon>
    </lineage>
</organism>
<evidence type="ECO:0000313" key="2">
    <source>
        <dbReference type="EMBL" id="EIC01761.1"/>
    </source>
</evidence>
<dbReference type="SUPFAM" id="SSF103032">
    <property type="entry name" value="Hypothetical protein YwqG"/>
    <property type="match status" value="1"/>
</dbReference>
<dbReference type="eggNOG" id="COG3878">
    <property type="taxonomic scope" value="Bacteria"/>
</dbReference>
<dbReference type="Pfam" id="PF09234">
    <property type="entry name" value="DUF1963"/>
    <property type="match status" value="1"/>
</dbReference>